<feature type="domain" description="NAD(P)-binding" evidence="1">
    <location>
        <begin position="10"/>
        <end position="193"/>
    </location>
</feature>
<evidence type="ECO:0000313" key="3">
    <source>
        <dbReference type="Proteomes" id="UP000051820"/>
    </source>
</evidence>
<name>A0A0R1WDH7_9LACO</name>
<organism evidence="2 3">
    <name type="scientific">Paucilactobacillus suebicus DSM 5007 = KCTC 3549</name>
    <dbReference type="NCBI Taxonomy" id="1423807"/>
    <lineage>
        <taxon>Bacteria</taxon>
        <taxon>Bacillati</taxon>
        <taxon>Bacillota</taxon>
        <taxon>Bacilli</taxon>
        <taxon>Lactobacillales</taxon>
        <taxon>Lactobacillaceae</taxon>
        <taxon>Paucilactobacillus</taxon>
    </lineage>
</organism>
<dbReference type="PANTHER" id="PTHR15020:SF50">
    <property type="entry name" value="UPF0659 PROTEIN YMR090W"/>
    <property type="match status" value="1"/>
</dbReference>
<dbReference type="InterPro" id="IPR036291">
    <property type="entry name" value="NAD(P)-bd_dom_sf"/>
</dbReference>
<dbReference type="Pfam" id="PF13460">
    <property type="entry name" value="NAD_binding_10"/>
    <property type="match status" value="1"/>
</dbReference>
<evidence type="ECO:0000259" key="1">
    <source>
        <dbReference type="Pfam" id="PF13460"/>
    </source>
</evidence>
<dbReference type="PATRIC" id="fig|1423807.3.peg.250"/>
<sequence length="218" mass="23675">MVIIKVFVIGAHGQIGQRLIHLLAQQGHQVLAGVRNPDQITETEDGKITPVNFNLEDLPENLAPQLKGSDAIIFTAGSGGKTGADMTMLIDLDGAVKSMQAAELAGVKRFVIVSALYTGDRSKWIKSMRPYYAAKFYADEWLLHQTDLDYTIVRPGTLTNDEGTGKVDVQETEDVPGSISRDDVATVISEVITSSHASHKVFNVISGEKLIKKAINDL</sequence>
<dbReference type="Proteomes" id="UP000051820">
    <property type="component" value="Unassembled WGS sequence"/>
</dbReference>
<protein>
    <recommendedName>
        <fullName evidence="1">NAD(P)-binding domain-containing protein</fullName>
    </recommendedName>
</protein>
<dbReference type="eggNOG" id="COG0702">
    <property type="taxonomic scope" value="Bacteria"/>
</dbReference>
<accession>A0A0R1WDH7</accession>
<dbReference type="InterPro" id="IPR016040">
    <property type="entry name" value="NAD(P)-bd_dom"/>
</dbReference>
<dbReference type="SUPFAM" id="SSF51735">
    <property type="entry name" value="NAD(P)-binding Rossmann-fold domains"/>
    <property type="match status" value="1"/>
</dbReference>
<proteinExistence type="predicted"/>
<evidence type="ECO:0000313" key="2">
    <source>
        <dbReference type="EMBL" id="KRM12172.1"/>
    </source>
</evidence>
<dbReference type="EMBL" id="AZGF01000010">
    <property type="protein sequence ID" value="KRM12172.1"/>
    <property type="molecule type" value="Genomic_DNA"/>
</dbReference>
<keyword evidence="3" id="KW-1185">Reference proteome</keyword>
<gene>
    <name evidence="2" type="ORF">FD16_GL000247</name>
</gene>
<dbReference type="CDD" id="cd05243">
    <property type="entry name" value="SDR_a5"/>
    <property type="match status" value="1"/>
</dbReference>
<comment type="caution">
    <text evidence="2">The sequence shown here is derived from an EMBL/GenBank/DDBJ whole genome shotgun (WGS) entry which is preliminary data.</text>
</comment>
<reference evidence="2 3" key="1">
    <citation type="journal article" date="2015" name="Genome Announc.">
        <title>Expanding the biotechnology potential of lactobacilli through comparative genomics of 213 strains and associated genera.</title>
        <authorList>
            <person name="Sun Z."/>
            <person name="Harris H.M."/>
            <person name="McCann A."/>
            <person name="Guo C."/>
            <person name="Argimon S."/>
            <person name="Zhang W."/>
            <person name="Yang X."/>
            <person name="Jeffery I.B."/>
            <person name="Cooney J.C."/>
            <person name="Kagawa T.F."/>
            <person name="Liu W."/>
            <person name="Song Y."/>
            <person name="Salvetti E."/>
            <person name="Wrobel A."/>
            <person name="Rasinkangas P."/>
            <person name="Parkhill J."/>
            <person name="Rea M.C."/>
            <person name="O'Sullivan O."/>
            <person name="Ritari J."/>
            <person name="Douillard F.P."/>
            <person name="Paul Ross R."/>
            <person name="Yang R."/>
            <person name="Briner A.E."/>
            <person name="Felis G.E."/>
            <person name="de Vos W.M."/>
            <person name="Barrangou R."/>
            <person name="Klaenhammer T.R."/>
            <person name="Caufield P.W."/>
            <person name="Cui Y."/>
            <person name="Zhang H."/>
            <person name="O'Toole P.W."/>
        </authorList>
    </citation>
    <scope>NUCLEOTIDE SEQUENCE [LARGE SCALE GENOMIC DNA]</scope>
    <source>
        <strain evidence="2 3">DSM 5007</strain>
    </source>
</reference>
<dbReference type="STRING" id="1423807.FD16_GL000247"/>
<dbReference type="Gene3D" id="3.40.50.720">
    <property type="entry name" value="NAD(P)-binding Rossmann-like Domain"/>
    <property type="match status" value="1"/>
</dbReference>
<dbReference type="AlphaFoldDB" id="A0A0R1WDH7"/>
<dbReference type="PANTHER" id="PTHR15020">
    <property type="entry name" value="FLAVIN REDUCTASE-RELATED"/>
    <property type="match status" value="1"/>
</dbReference>